<protein>
    <submittedName>
        <fullName evidence="1">Uncharacterized protein</fullName>
    </submittedName>
</protein>
<evidence type="ECO:0000313" key="2">
    <source>
        <dbReference type="Proteomes" id="UP001356428"/>
    </source>
</evidence>
<proteinExistence type="predicted"/>
<name>A0ABZ1F700_9ACTN</name>
<dbReference type="EMBL" id="CP109083">
    <property type="protein sequence ID" value="WSB11899.1"/>
    <property type="molecule type" value="Genomic_DNA"/>
</dbReference>
<accession>A0ABZ1F700</accession>
<sequence length="59" mass="6636">MLLPWRGCRSLGLQLVDEFSQLFNREFGGGGVHRFRAGVLVVRRTVEQGHEVADVPDRA</sequence>
<reference evidence="1 2" key="1">
    <citation type="submission" date="2022-10" db="EMBL/GenBank/DDBJ databases">
        <title>The complete genomes of actinobacterial strains from the NBC collection.</title>
        <authorList>
            <person name="Joergensen T.S."/>
            <person name="Alvarez Arevalo M."/>
            <person name="Sterndorff E.B."/>
            <person name="Faurdal D."/>
            <person name="Vuksanovic O."/>
            <person name="Mourched A.-S."/>
            <person name="Charusanti P."/>
            <person name="Shaw S."/>
            <person name="Blin K."/>
            <person name="Weber T."/>
        </authorList>
    </citation>
    <scope>NUCLEOTIDE SEQUENCE [LARGE SCALE GENOMIC DNA]</scope>
    <source>
        <strain evidence="1 2">NBC 01792</strain>
    </source>
</reference>
<evidence type="ECO:0000313" key="1">
    <source>
        <dbReference type="EMBL" id="WSB11899.1"/>
    </source>
</evidence>
<gene>
    <name evidence="1" type="ORF">OG849_33865</name>
</gene>
<dbReference type="RefSeq" id="WP_326702164.1">
    <property type="nucleotide sequence ID" value="NZ_CP109083.1"/>
</dbReference>
<organism evidence="1 2">
    <name type="scientific">Streptomyces cyaneofuscatus</name>
    <dbReference type="NCBI Taxonomy" id="66883"/>
    <lineage>
        <taxon>Bacteria</taxon>
        <taxon>Bacillati</taxon>
        <taxon>Actinomycetota</taxon>
        <taxon>Actinomycetes</taxon>
        <taxon>Kitasatosporales</taxon>
        <taxon>Streptomycetaceae</taxon>
        <taxon>Streptomyces</taxon>
    </lineage>
</organism>
<dbReference type="Proteomes" id="UP001356428">
    <property type="component" value="Chromosome"/>
</dbReference>
<keyword evidence="2" id="KW-1185">Reference proteome</keyword>